<evidence type="ECO:0000313" key="3">
    <source>
        <dbReference type="Proteomes" id="UP000015241"/>
    </source>
</evidence>
<dbReference type="InterPro" id="IPR050235">
    <property type="entry name" value="CK1_Ser-Thr_kinase"/>
</dbReference>
<dbReference type="AlphaFoldDB" id="S8FCZ8"/>
<keyword evidence="3" id="KW-1185">Reference proteome</keyword>
<dbReference type="OrthoDB" id="3225699at2759"/>
<feature type="non-terminal residue" evidence="2">
    <location>
        <position position="81"/>
    </location>
</feature>
<evidence type="ECO:0000313" key="2">
    <source>
        <dbReference type="EMBL" id="EPS99435.1"/>
    </source>
</evidence>
<name>S8FCZ8_FOMSC</name>
<protein>
    <recommendedName>
        <fullName evidence="1">Protein kinase domain-containing protein</fullName>
    </recommendedName>
</protein>
<dbReference type="PANTHER" id="PTHR11909">
    <property type="entry name" value="CASEIN KINASE-RELATED"/>
    <property type="match status" value="1"/>
</dbReference>
<dbReference type="SUPFAM" id="SSF56112">
    <property type="entry name" value="Protein kinase-like (PK-like)"/>
    <property type="match status" value="1"/>
</dbReference>
<dbReference type="PROSITE" id="PS50011">
    <property type="entry name" value="PROTEIN_KINASE_DOM"/>
    <property type="match status" value="1"/>
</dbReference>
<feature type="domain" description="Protein kinase" evidence="1">
    <location>
        <begin position="1"/>
        <end position="81"/>
    </location>
</feature>
<sequence>GERGNEVTVVDFDLAMKYRYPKTHFDIPYRENTNLTGTTRYTSIDTHLAYEQARCDDLESLAYVLMYFLRGSLPWQGLDAA</sequence>
<dbReference type="GO" id="GO:0004672">
    <property type="term" value="F:protein kinase activity"/>
    <property type="evidence" value="ECO:0007669"/>
    <property type="project" value="InterPro"/>
</dbReference>
<dbReference type="InterPro" id="IPR040976">
    <property type="entry name" value="Pkinase_fungal"/>
</dbReference>
<dbReference type="GO" id="GO:0005524">
    <property type="term" value="F:ATP binding"/>
    <property type="evidence" value="ECO:0007669"/>
    <property type="project" value="InterPro"/>
</dbReference>
<dbReference type="Pfam" id="PF17667">
    <property type="entry name" value="Pkinase_fungal"/>
    <property type="match status" value="1"/>
</dbReference>
<dbReference type="Gene3D" id="1.10.510.10">
    <property type="entry name" value="Transferase(Phosphotransferase) domain 1"/>
    <property type="match status" value="1"/>
</dbReference>
<reference evidence="2 3" key="1">
    <citation type="journal article" date="2012" name="Science">
        <title>The Paleozoic origin of enzymatic lignin decomposition reconstructed from 31 fungal genomes.</title>
        <authorList>
            <person name="Floudas D."/>
            <person name="Binder M."/>
            <person name="Riley R."/>
            <person name="Barry K."/>
            <person name="Blanchette R.A."/>
            <person name="Henrissat B."/>
            <person name="Martinez A.T."/>
            <person name="Otillar R."/>
            <person name="Spatafora J.W."/>
            <person name="Yadav J.S."/>
            <person name="Aerts A."/>
            <person name="Benoit I."/>
            <person name="Boyd A."/>
            <person name="Carlson A."/>
            <person name="Copeland A."/>
            <person name="Coutinho P.M."/>
            <person name="de Vries R.P."/>
            <person name="Ferreira P."/>
            <person name="Findley K."/>
            <person name="Foster B."/>
            <person name="Gaskell J."/>
            <person name="Glotzer D."/>
            <person name="Gorecki P."/>
            <person name="Heitman J."/>
            <person name="Hesse C."/>
            <person name="Hori C."/>
            <person name="Igarashi K."/>
            <person name="Jurgens J.A."/>
            <person name="Kallen N."/>
            <person name="Kersten P."/>
            <person name="Kohler A."/>
            <person name="Kuees U."/>
            <person name="Kumar T.K.A."/>
            <person name="Kuo A."/>
            <person name="LaButti K."/>
            <person name="Larrondo L.F."/>
            <person name="Lindquist E."/>
            <person name="Ling A."/>
            <person name="Lombard V."/>
            <person name="Lucas S."/>
            <person name="Lundell T."/>
            <person name="Martin R."/>
            <person name="McLaughlin D.J."/>
            <person name="Morgenstern I."/>
            <person name="Morin E."/>
            <person name="Murat C."/>
            <person name="Nagy L.G."/>
            <person name="Nolan M."/>
            <person name="Ohm R.A."/>
            <person name="Patyshakuliyeva A."/>
            <person name="Rokas A."/>
            <person name="Ruiz-Duenas F.J."/>
            <person name="Sabat G."/>
            <person name="Salamov A."/>
            <person name="Samejima M."/>
            <person name="Schmutz J."/>
            <person name="Slot J.C."/>
            <person name="St John F."/>
            <person name="Stenlid J."/>
            <person name="Sun H."/>
            <person name="Sun S."/>
            <person name="Syed K."/>
            <person name="Tsang A."/>
            <person name="Wiebenga A."/>
            <person name="Young D."/>
            <person name="Pisabarro A."/>
            <person name="Eastwood D.C."/>
            <person name="Martin F."/>
            <person name="Cullen D."/>
            <person name="Grigoriev I.V."/>
            <person name="Hibbett D.S."/>
        </authorList>
    </citation>
    <scope>NUCLEOTIDE SEQUENCE</scope>
    <source>
        <strain evidence="3">FP-58527</strain>
    </source>
</reference>
<dbReference type="InterPro" id="IPR000719">
    <property type="entry name" value="Prot_kinase_dom"/>
</dbReference>
<dbReference type="eggNOG" id="KOG1164">
    <property type="taxonomic scope" value="Eukaryota"/>
</dbReference>
<dbReference type="STRING" id="743788.S8FCZ8"/>
<organism evidence="2 3">
    <name type="scientific">Fomitopsis schrenkii</name>
    <name type="common">Brown rot fungus</name>
    <dbReference type="NCBI Taxonomy" id="2126942"/>
    <lineage>
        <taxon>Eukaryota</taxon>
        <taxon>Fungi</taxon>
        <taxon>Dikarya</taxon>
        <taxon>Basidiomycota</taxon>
        <taxon>Agaricomycotina</taxon>
        <taxon>Agaricomycetes</taxon>
        <taxon>Polyporales</taxon>
        <taxon>Fomitopsis</taxon>
    </lineage>
</organism>
<dbReference type="HOGENOM" id="CLU_019279_2_4_1"/>
<dbReference type="InterPro" id="IPR011009">
    <property type="entry name" value="Kinase-like_dom_sf"/>
</dbReference>
<dbReference type="Proteomes" id="UP000015241">
    <property type="component" value="Unassembled WGS sequence"/>
</dbReference>
<gene>
    <name evidence="2" type="ORF">FOMPIDRAFT_23218</name>
</gene>
<dbReference type="InParanoid" id="S8FCZ8"/>
<proteinExistence type="predicted"/>
<accession>S8FCZ8</accession>
<feature type="non-terminal residue" evidence="2">
    <location>
        <position position="1"/>
    </location>
</feature>
<dbReference type="EMBL" id="KE504157">
    <property type="protein sequence ID" value="EPS99435.1"/>
    <property type="molecule type" value="Genomic_DNA"/>
</dbReference>
<evidence type="ECO:0000259" key="1">
    <source>
        <dbReference type="PROSITE" id="PS50011"/>
    </source>
</evidence>